<name>A0A4R4W9W0_9ACTN</name>
<feature type="compositionally biased region" description="Pro residues" evidence="1">
    <location>
        <begin position="36"/>
        <end position="45"/>
    </location>
</feature>
<accession>A0A4R4W9W0</accession>
<proteinExistence type="predicted"/>
<reference evidence="2 3" key="1">
    <citation type="submission" date="2019-03" db="EMBL/GenBank/DDBJ databases">
        <title>Draft genome sequences of novel Actinobacteria.</title>
        <authorList>
            <person name="Sahin N."/>
            <person name="Ay H."/>
            <person name="Saygin H."/>
        </authorList>
    </citation>
    <scope>NUCLEOTIDE SEQUENCE [LARGE SCALE GENOMIC DNA]</scope>
    <source>
        <strain evidence="2 3">KC310</strain>
    </source>
</reference>
<feature type="compositionally biased region" description="Basic and acidic residues" evidence="1">
    <location>
        <begin position="18"/>
        <end position="33"/>
    </location>
</feature>
<dbReference type="EMBL" id="SMKO01000004">
    <property type="protein sequence ID" value="TDD12035.1"/>
    <property type="molecule type" value="Genomic_DNA"/>
</dbReference>
<organism evidence="2 3">
    <name type="scientific">Nonomuraea deserti</name>
    <dbReference type="NCBI Taxonomy" id="1848322"/>
    <lineage>
        <taxon>Bacteria</taxon>
        <taxon>Bacillati</taxon>
        <taxon>Actinomycetota</taxon>
        <taxon>Actinomycetes</taxon>
        <taxon>Streptosporangiales</taxon>
        <taxon>Streptosporangiaceae</taxon>
        <taxon>Nonomuraea</taxon>
    </lineage>
</organism>
<dbReference type="Proteomes" id="UP000295258">
    <property type="component" value="Unassembled WGS sequence"/>
</dbReference>
<feature type="region of interest" description="Disordered" evidence="1">
    <location>
        <begin position="18"/>
        <end position="81"/>
    </location>
</feature>
<comment type="caution">
    <text evidence="2">The sequence shown here is derived from an EMBL/GenBank/DDBJ whole genome shotgun (WGS) entry which is preliminary data.</text>
</comment>
<evidence type="ECO:0000313" key="3">
    <source>
        <dbReference type="Proteomes" id="UP000295258"/>
    </source>
</evidence>
<dbReference type="AlphaFoldDB" id="A0A4R4W9W0"/>
<dbReference type="RefSeq" id="WP_132591592.1">
    <property type="nucleotide sequence ID" value="NZ_SMKO01000004.1"/>
</dbReference>
<keyword evidence="3" id="KW-1185">Reference proteome</keyword>
<protein>
    <submittedName>
        <fullName evidence="2">Uncharacterized protein</fullName>
    </submittedName>
</protein>
<evidence type="ECO:0000256" key="1">
    <source>
        <dbReference type="SAM" id="MobiDB-lite"/>
    </source>
</evidence>
<sequence length="168" mass="19001">MGVFAWIIHPTLHGDLRRAERMNSRDDEKRLDPATDVPPPQPAPAGEPDTLPALTSDKLAFDPAAEPAPPQHGSLLGSDPSGVLERWHDLQALFVDDPREAVQRADLLIEEVMTAIRETLERRLGELREPWKNIDQDDTETERLRMALRAYRNVLHKLMPLADDHATR</sequence>
<evidence type="ECO:0000313" key="2">
    <source>
        <dbReference type="EMBL" id="TDD12035.1"/>
    </source>
</evidence>
<gene>
    <name evidence="2" type="ORF">E1292_02560</name>
</gene>